<sequence>MHYKANGARYQESSQSLNKKSCSVRFGEFVILKCSLVLKNCIPKLARHRSHPESKIHETL</sequence>
<evidence type="ECO:0000313" key="1">
    <source>
        <dbReference type="EMBL" id="GAU41398.1"/>
    </source>
</evidence>
<dbReference type="Proteomes" id="UP000242715">
    <property type="component" value="Unassembled WGS sequence"/>
</dbReference>
<reference evidence="2" key="1">
    <citation type="journal article" date="2017" name="Front. Plant Sci.">
        <title>Climate Clever Clovers: New Paradigm to Reduce the Environmental Footprint of Ruminants by Breeding Low Methanogenic Forages Utilizing Haplotype Variation.</title>
        <authorList>
            <person name="Kaur P."/>
            <person name="Appels R."/>
            <person name="Bayer P.E."/>
            <person name="Keeble-Gagnere G."/>
            <person name="Wang J."/>
            <person name="Hirakawa H."/>
            <person name="Shirasawa K."/>
            <person name="Vercoe P."/>
            <person name="Stefanova K."/>
            <person name="Durmic Z."/>
            <person name="Nichols P."/>
            <person name="Revell C."/>
            <person name="Isobe S.N."/>
            <person name="Edwards D."/>
            <person name="Erskine W."/>
        </authorList>
    </citation>
    <scope>NUCLEOTIDE SEQUENCE [LARGE SCALE GENOMIC DNA]</scope>
    <source>
        <strain evidence="2">cv. Daliak</strain>
    </source>
</reference>
<dbReference type="AlphaFoldDB" id="A0A2Z6N9I7"/>
<name>A0A2Z6N9I7_TRISU</name>
<evidence type="ECO:0000313" key="2">
    <source>
        <dbReference type="Proteomes" id="UP000242715"/>
    </source>
</evidence>
<protein>
    <submittedName>
        <fullName evidence="1">Uncharacterized protein</fullName>
    </submittedName>
</protein>
<organism evidence="1 2">
    <name type="scientific">Trifolium subterraneum</name>
    <name type="common">Subterranean clover</name>
    <dbReference type="NCBI Taxonomy" id="3900"/>
    <lineage>
        <taxon>Eukaryota</taxon>
        <taxon>Viridiplantae</taxon>
        <taxon>Streptophyta</taxon>
        <taxon>Embryophyta</taxon>
        <taxon>Tracheophyta</taxon>
        <taxon>Spermatophyta</taxon>
        <taxon>Magnoliopsida</taxon>
        <taxon>eudicotyledons</taxon>
        <taxon>Gunneridae</taxon>
        <taxon>Pentapetalae</taxon>
        <taxon>rosids</taxon>
        <taxon>fabids</taxon>
        <taxon>Fabales</taxon>
        <taxon>Fabaceae</taxon>
        <taxon>Papilionoideae</taxon>
        <taxon>50 kb inversion clade</taxon>
        <taxon>NPAAA clade</taxon>
        <taxon>Hologalegina</taxon>
        <taxon>IRL clade</taxon>
        <taxon>Trifolieae</taxon>
        <taxon>Trifolium</taxon>
    </lineage>
</organism>
<gene>
    <name evidence="1" type="ORF">TSUD_244830</name>
</gene>
<accession>A0A2Z6N9I7</accession>
<proteinExistence type="predicted"/>
<keyword evidence="2" id="KW-1185">Reference proteome</keyword>
<dbReference type="EMBL" id="DF973862">
    <property type="protein sequence ID" value="GAU41398.1"/>
    <property type="molecule type" value="Genomic_DNA"/>
</dbReference>